<proteinExistence type="predicted"/>
<dbReference type="EMBL" id="FQNC01000140">
    <property type="protein sequence ID" value="SGZ35642.1"/>
    <property type="molecule type" value="Genomic_DNA"/>
</dbReference>
<reference evidence="1 2" key="1">
    <citation type="submission" date="2016-11" db="EMBL/GenBank/DDBJ databases">
        <authorList>
            <person name="Jaros S."/>
            <person name="Januszkiewicz K."/>
            <person name="Wedrychowicz H."/>
        </authorList>
    </citation>
    <scope>NUCLEOTIDE SEQUENCE [LARGE SCALE GENOMIC DNA]</scope>
</reference>
<name>A0A2X0MUV0_9BASI</name>
<evidence type="ECO:0000313" key="1">
    <source>
        <dbReference type="EMBL" id="SGZ35642.1"/>
    </source>
</evidence>
<evidence type="ECO:0000313" key="2">
    <source>
        <dbReference type="Proteomes" id="UP000249464"/>
    </source>
</evidence>
<gene>
    <name evidence="1" type="primary">BQ5605_C143g13440</name>
    <name evidence="1" type="ORF">BQ5605_C143G13440</name>
</gene>
<keyword evidence="2" id="KW-1185">Reference proteome</keyword>
<dbReference type="AlphaFoldDB" id="A0A2X0MUV0"/>
<accession>A0A2X0MUV0</accession>
<organism evidence="1 2">
    <name type="scientific">Microbotryum silenes-dioicae</name>
    <dbReference type="NCBI Taxonomy" id="796604"/>
    <lineage>
        <taxon>Eukaryota</taxon>
        <taxon>Fungi</taxon>
        <taxon>Dikarya</taxon>
        <taxon>Basidiomycota</taxon>
        <taxon>Pucciniomycotina</taxon>
        <taxon>Microbotryomycetes</taxon>
        <taxon>Microbotryales</taxon>
        <taxon>Microbotryaceae</taxon>
        <taxon>Microbotryum</taxon>
    </lineage>
</organism>
<sequence length="101" mass="11121">MFGTSEAQGQSAQSRRSGRTIEIFTGLVLEMISSGRWGMQKWGTRTGGCWEEEDHLGGEVEAEGGRSLGEERAVEAGFDFPPHHHTHTHQILVTSFSPTVH</sequence>
<dbReference type="Proteomes" id="UP000249464">
    <property type="component" value="Unassembled WGS sequence"/>
</dbReference>
<protein>
    <submittedName>
        <fullName evidence="1">BQ5605_C143g13440 protein</fullName>
    </submittedName>
</protein>